<evidence type="ECO:0000256" key="1">
    <source>
        <dbReference type="ARBA" id="ARBA00009437"/>
    </source>
</evidence>
<reference evidence="6 7" key="1">
    <citation type="submission" date="2016-10" db="EMBL/GenBank/DDBJ databases">
        <authorList>
            <person name="de Groot N.N."/>
        </authorList>
    </citation>
    <scope>NUCLEOTIDE SEQUENCE [LARGE SCALE GENOMIC DNA]</scope>
    <source>
        <strain evidence="6 7">DSM 19548</strain>
    </source>
</reference>
<dbReference type="STRING" id="441112.SAMN04488094_10376"/>
<keyword evidence="4" id="KW-0804">Transcription</keyword>
<organism evidence="6 7">
    <name type="scientific">Tropicimonas isoalkanivorans</name>
    <dbReference type="NCBI Taxonomy" id="441112"/>
    <lineage>
        <taxon>Bacteria</taxon>
        <taxon>Pseudomonadati</taxon>
        <taxon>Pseudomonadota</taxon>
        <taxon>Alphaproteobacteria</taxon>
        <taxon>Rhodobacterales</taxon>
        <taxon>Roseobacteraceae</taxon>
        <taxon>Tropicimonas</taxon>
    </lineage>
</organism>
<evidence type="ECO:0000259" key="5">
    <source>
        <dbReference type="PROSITE" id="PS50931"/>
    </source>
</evidence>
<evidence type="ECO:0000313" key="7">
    <source>
        <dbReference type="Proteomes" id="UP000198728"/>
    </source>
</evidence>
<accession>A0A1I1H964</accession>
<dbReference type="GO" id="GO:0003700">
    <property type="term" value="F:DNA-binding transcription factor activity"/>
    <property type="evidence" value="ECO:0007669"/>
    <property type="project" value="InterPro"/>
</dbReference>
<dbReference type="EMBL" id="FOLG01000003">
    <property type="protein sequence ID" value="SFC20699.1"/>
    <property type="molecule type" value="Genomic_DNA"/>
</dbReference>
<dbReference type="Pfam" id="PF03466">
    <property type="entry name" value="LysR_substrate"/>
    <property type="match status" value="1"/>
</dbReference>
<dbReference type="SUPFAM" id="SSF46785">
    <property type="entry name" value="Winged helix' DNA-binding domain"/>
    <property type="match status" value="1"/>
</dbReference>
<dbReference type="PANTHER" id="PTHR30427:SF1">
    <property type="entry name" value="TRANSCRIPTIONAL ACTIVATOR PROTEIN LYSR"/>
    <property type="match status" value="1"/>
</dbReference>
<keyword evidence="2" id="KW-0805">Transcription regulation</keyword>
<proteinExistence type="inferred from homology"/>
<dbReference type="Gene3D" id="1.10.10.10">
    <property type="entry name" value="Winged helix-like DNA-binding domain superfamily/Winged helix DNA-binding domain"/>
    <property type="match status" value="1"/>
</dbReference>
<protein>
    <submittedName>
        <fullName evidence="6">DNA-binding transcriptional regulator, LysR family</fullName>
    </submittedName>
</protein>
<evidence type="ECO:0000256" key="2">
    <source>
        <dbReference type="ARBA" id="ARBA00023015"/>
    </source>
</evidence>
<dbReference type="RefSeq" id="WP_177208275.1">
    <property type="nucleotide sequence ID" value="NZ_FOLG01000003.1"/>
</dbReference>
<keyword evidence="7" id="KW-1185">Reference proteome</keyword>
<evidence type="ECO:0000256" key="3">
    <source>
        <dbReference type="ARBA" id="ARBA00023125"/>
    </source>
</evidence>
<dbReference type="InterPro" id="IPR036388">
    <property type="entry name" value="WH-like_DNA-bd_sf"/>
</dbReference>
<dbReference type="PROSITE" id="PS50931">
    <property type="entry name" value="HTH_LYSR"/>
    <property type="match status" value="1"/>
</dbReference>
<keyword evidence="3 6" id="KW-0238">DNA-binding</keyword>
<feature type="domain" description="HTH lysR-type" evidence="5">
    <location>
        <begin position="2"/>
        <end position="59"/>
    </location>
</feature>
<gene>
    <name evidence="6" type="ORF">SAMN04488094_10376</name>
</gene>
<evidence type="ECO:0000256" key="4">
    <source>
        <dbReference type="ARBA" id="ARBA00023163"/>
    </source>
</evidence>
<dbReference type="Gene3D" id="3.40.190.10">
    <property type="entry name" value="Periplasmic binding protein-like II"/>
    <property type="match status" value="2"/>
</dbReference>
<dbReference type="GO" id="GO:0043565">
    <property type="term" value="F:sequence-specific DNA binding"/>
    <property type="evidence" value="ECO:0007669"/>
    <property type="project" value="TreeGrafter"/>
</dbReference>
<dbReference type="AlphaFoldDB" id="A0A1I1H964"/>
<sequence length="303" mass="33076">MLTLRQIEVIRAITMAGTVKGAAELLGVSAPGISRLMKHTEAQLGIRLFSRTHGRYAPTDEARDIFAQVSAVFQSVENLQTSIEALKSGGGRVAAFAAVPSIAHHVFPAAVTRLRRRFPDLRLSLNTIKIEEAIDYLLLRRGEVAALSYKLDHPGLLMQPLYSGRLMAIFPAGHRFAEKEMVSLQSLVSERLIGVGRDDPYGRILHEPFRQNGLDVDYAIMARTGEMISALVGQGMGVAVMDELSLAGPARQPGIEVRPIAEPTVFRTYAALKADEPRSIFAEAMIEMLRAEMNLVAATRSSG</sequence>
<evidence type="ECO:0000313" key="6">
    <source>
        <dbReference type="EMBL" id="SFC20699.1"/>
    </source>
</evidence>
<name>A0A1I1H964_9RHOB</name>
<dbReference type="InterPro" id="IPR000847">
    <property type="entry name" value="LysR_HTH_N"/>
</dbReference>
<dbReference type="Pfam" id="PF00126">
    <property type="entry name" value="HTH_1"/>
    <property type="match status" value="1"/>
</dbReference>
<dbReference type="Proteomes" id="UP000198728">
    <property type="component" value="Unassembled WGS sequence"/>
</dbReference>
<comment type="similarity">
    <text evidence="1">Belongs to the LysR transcriptional regulatory family.</text>
</comment>
<dbReference type="InterPro" id="IPR005119">
    <property type="entry name" value="LysR_subst-bd"/>
</dbReference>
<dbReference type="InterPro" id="IPR036390">
    <property type="entry name" value="WH_DNA-bd_sf"/>
</dbReference>
<dbReference type="PANTHER" id="PTHR30427">
    <property type="entry name" value="TRANSCRIPTIONAL ACTIVATOR PROTEIN LYSR"/>
    <property type="match status" value="1"/>
</dbReference>
<dbReference type="SUPFAM" id="SSF53850">
    <property type="entry name" value="Periplasmic binding protein-like II"/>
    <property type="match status" value="1"/>
</dbReference>
<dbReference type="GO" id="GO:0010628">
    <property type="term" value="P:positive regulation of gene expression"/>
    <property type="evidence" value="ECO:0007669"/>
    <property type="project" value="TreeGrafter"/>
</dbReference>